<evidence type="ECO:0000313" key="2">
    <source>
        <dbReference type="EMBL" id="MBC8318473.1"/>
    </source>
</evidence>
<dbReference type="GO" id="GO:0047429">
    <property type="term" value="F:nucleoside triphosphate diphosphatase activity"/>
    <property type="evidence" value="ECO:0007669"/>
    <property type="project" value="InterPro"/>
</dbReference>
<dbReference type="Pfam" id="PF12643">
    <property type="entry name" value="MazG-like"/>
    <property type="match status" value="1"/>
</dbReference>
<dbReference type="SUPFAM" id="SSF101386">
    <property type="entry name" value="all-alpha NTP pyrophosphatases"/>
    <property type="match status" value="1"/>
</dbReference>
<dbReference type="PANTHER" id="PTHR46523">
    <property type="entry name" value="DCTP PYROPHOSPHATASE 1"/>
    <property type="match status" value="1"/>
</dbReference>
<accession>A0A8J6TGA1</accession>
<dbReference type="AlphaFoldDB" id="A0A8J6TGA1"/>
<sequence>MKELRDIVIAFNNERDWDQFHSPKNLAMALMVEMAELLEHFQWISEEQSRNLSSSKKEHISEEIGDVLIYLVNLADKLGIDPIQAAKNKIKQNHKKYPAATSRGKSLKYDEYE</sequence>
<protein>
    <submittedName>
        <fullName evidence="2">Nucleotide pyrophosphohydrolase</fullName>
    </submittedName>
</protein>
<dbReference type="PANTHER" id="PTHR46523:SF1">
    <property type="entry name" value="DCTP PYROPHOSPHATASE 1"/>
    <property type="match status" value="1"/>
</dbReference>
<gene>
    <name evidence="2" type="ORF">H8E41_11250</name>
</gene>
<dbReference type="InterPro" id="IPR052555">
    <property type="entry name" value="dCTP_Pyrophosphatase"/>
</dbReference>
<reference evidence="2 3" key="1">
    <citation type="submission" date="2020-08" db="EMBL/GenBank/DDBJ databases">
        <title>Bridging the membrane lipid divide: bacteria of the FCB group superphylum have the potential to synthesize archaeal ether lipids.</title>
        <authorList>
            <person name="Villanueva L."/>
            <person name="Von Meijenfeldt F.A.B."/>
            <person name="Westbye A.B."/>
            <person name="Yadav S."/>
            <person name="Hopmans E.C."/>
            <person name="Dutilh B.E."/>
            <person name="Sinninghe Damste J.S."/>
        </authorList>
    </citation>
    <scope>NUCLEOTIDE SEQUENCE [LARGE SCALE GENOMIC DNA]</scope>
    <source>
        <strain evidence="2">NIOZ-UU47</strain>
    </source>
</reference>
<dbReference type="Proteomes" id="UP000614424">
    <property type="component" value="Unassembled WGS sequence"/>
</dbReference>
<dbReference type="InterPro" id="IPR025984">
    <property type="entry name" value="DCTPP"/>
</dbReference>
<feature type="region of interest" description="Disordered" evidence="1">
    <location>
        <begin position="91"/>
        <end position="113"/>
    </location>
</feature>
<dbReference type="EMBL" id="JACNJZ010000165">
    <property type="protein sequence ID" value="MBC8318473.1"/>
    <property type="molecule type" value="Genomic_DNA"/>
</dbReference>
<comment type="caution">
    <text evidence="2">The sequence shown here is derived from an EMBL/GenBank/DDBJ whole genome shotgun (WGS) entry which is preliminary data.</text>
</comment>
<dbReference type="PIRSF" id="PIRSF029826">
    <property type="entry name" value="UCP029826_pph"/>
    <property type="match status" value="1"/>
</dbReference>
<proteinExistence type="predicted"/>
<evidence type="ECO:0000313" key="3">
    <source>
        <dbReference type="Proteomes" id="UP000614424"/>
    </source>
</evidence>
<dbReference type="GO" id="GO:0009143">
    <property type="term" value="P:nucleoside triphosphate catabolic process"/>
    <property type="evidence" value="ECO:0007669"/>
    <property type="project" value="InterPro"/>
</dbReference>
<dbReference type="Gene3D" id="1.10.287.1080">
    <property type="entry name" value="MazG-like"/>
    <property type="match status" value="1"/>
</dbReference>
<dbReference type="CDD" id="cd11537">
    <property type="entry name" value="NTP-PPase_RS21-C6_like"/>
    <property type="match status" value="1"/>
</dbReference>
<name>A0A8J6TGA1_9BACT</name>
<organism evidence="2 3">
    <name type="scientific">Candidatus Desulfobia pelagia</name>
    <dbReference type="NCBI Taxonomy" id="2841692"/>
    <lineage>
        <taxon>Bacteria</taxon>
        <taxon>Pseudomonadati</taxon>
        <taxon>Thermodesulfobacteriota</taxon>
        <taxon>Desulfobulbia</taxon>
        <taxon>Desulfobulbales</taxon>
        <taxon>Desulfobulbaceae</taxon>
        <taxon>Candidatus Desulfobia</taxon>
    </lineage>
</organism>
<evidence type="ECO:0000256" key="1">
    <source>
        <dbReference type="SAM" id="MobiDB-lite"/>
    </source>
</evidence>